<dbReference type="Gene3D" id="3.30.390.50">
    <property type="entry name" value="CO dehydrogenase flavoprotein, C-terminal domain"/>
    <property type="match status" value="1"/>
</dbReference>
<dbReference type="SUPFAM" id="SSF82649">
    <property type="entry name" value="SufE/NifU"/>
    <property type="match status" value="1"/>
</dbReference>
<dbReference type="AlphaFoldDB" id="A0A7J4IU57"/>
<proteinExistence type="predicted"/>
<keyword evidence="5" id="KW-0547">Nucleotide-binding</keyword>
<evidence type="ECO:0000256" key="2">
    <source>
        <dbReference type="ARBA" id="ARBA00005124"/>
    </source>
</evidence>
<feature type="domain" description="Lipoate protein ligase C-terminal" evidence="8">
    <location>
        <begin position="15"/>
        <end position="65"/>
    </location>
</feature>
<evidence type="ECO:0000313" key="10">
    <source>
        <dbReference type="Proteomes" id="UP000577419"/>
    </source>
</evidence>
<dbReference type="UniPathway" id="UPA00537">
    <property type="reaction ID" value="UER00594"/>
</dbReference>
<name>A0A7J4IU57_9ARCH</name>
<organism evidence="9 10">
    <name type="scientific">Candidatus Iainarchaeum sp</name>
    <dbReference type="NCBI Taxonomy" id="3101447"/>
    <lineage>
        <taxon>Archaea</taxon>
        <taxon>Candidatus Iainarchaeota</taxon>
        <taxon>Candidatus Iainarchaeia</taxon>
        <taxon>Candidatus Iainarchaeales</taxon>
        <taxon>Candidatus Iainarchaeaceae</taxon>
        <taxon>Candidatus Iainarchaeum</taxon>
    </lineage>
</organism>
<comment type="caution">
    <text evidence="9">The sequence shown here is derived from an EMBL/GenBank/DDBJ whole genome shotgun (WGS) entry which is preliminary data.</text>
</comment>
<sequence length="95" mass="10138">MLGKSVYKVPDGKLLKISLEFQGEKIISVKITGDFFLYPEEGIEAIEKSLSGKKLDRKLIAGEVSRAVQKNSIELFGISAEGIAEGVLLAGGAAK</sequence>
<evidence type="ECO:0000313" key="9">
    <source>
        <dbReference type="EMBL" id="HIH07785.1"/>
    </source>
</evidence>
<accession>A0A7J4IU57</accession>
<comment type="pathway">
    <text evidence="2">Protein modification; protein lipoylation via exogenous pathway; protein N(6)-(lipoyl)lysine from lipoate: step 1/2.</text>
</comment>
<evidence type="ECO:0000256" key="7">
    <source>
        <dbReference type="ARBA" id="ARBA00048037"/>
    </source>
</evidence>
<evidence type="ECO:0000256" key="5">
    <source>
        <dbReference type="ARBA" id="ARBA00022741"/>
    </source>
</evidence>
<keyword evidence="6" id="KW-0067">ATP-binding</keyword>
<reference evidence="10" key="1">
    <citation type="journal article" date="2020" name="bioRxiv">
        <title>A rank-normalized archaeal taxonomy based on genome phylogeny resolves widespread incomplete and uneven classifications.</title>
        <authorList>
            <person name="Rinke C."/>
            <person name="Chuvochina M."/>
            <person name="Mussig A.J."/>
            <person name="Chaumeil P.-A."/>
            <person name="Waite D.W."/>
            <person name="Whitman W.B."/>
            <person name="Parks D.H."/>
            <person name="Hugenholtz P."/>
        </authorList>
    </citation>
    <scope>NUCLEOTIDE SEQUENCE [LARGE SCALE GENOMIC DNA]</scope>
</reference>
<dbReference type="GO" id="GO:0016979">
    <property type="term" value="F:lipoate-protein ligase activity"/>
    <property type="evidence" value="ECO:0007669"/>
    <property type="project" value="UniProtKB-EC"/>
</dbReference>
<dbReference type="GO" id="GO:0005524">
    <property type="term" value="F:ATP binding"/>
    <property type="evidence" value="ECO:0007669"/>
    <property type="project" value="UniProtKB-KW"/>
</dbReference>
<dbReference type="Pfam" id="PF10437">
    <property type="entry name" value="Lip_prot_lig_C"/>
    <property type="match status" value="1"/>
</dbReference>
<comment type="pathway">
    <text evidence="1">Protein modification; protein lipoylation via exogenous pathway; protein N(6)-(lipoyl)lysine from lipoate: step 2/2.</text>
</comment>
<dbReference type="Proteomes" id="UP000577419">
    <property type="component" value="Unassembled WGS sequence"/>
</dbReference>
<protein>
    <recommendedName>
        <fullName evidence="3">lipoate--protein ligase</fullName>
        <ecNumber evidence="3">6.3.1.20</ecNumber>
    </recommendedName>
</protein>
<dbReference type="InterPro" id="IPR019491">
    <property type="entry name" value="Lipoate_protein_ligase_C"/>
</dbReference>
<evidence type="ECO:0000256" key="4">
    <source>
        <dbReference type="ARBA" id="ARBA00022598"/>
    </source>
</evidence>
<evidence type="ECO:0000256" key="1">
    <source>
        <dbReference type="ARBA" id="ARBA00005085"/>
    </source>
</evidence>
<dbReference type="EC" id="6.3.1.20" evidence="3"/>
<gene>
    <name evidence="9" type="ORF">HA237_00275</name>
</gene>
<evidence type="ECO:0000256" key="3">
    <source>
        <dbReference type="ARBA" id="ARBA00012367"/>
    </source>
</evidence>
<evidence type="ECO:0000259" key="8">
    <source>
        <dbReference type="Pfam" id="PF10437"/>
    </source>
</evidence>
<keyword evidence="4" id="KW-0436">Ligase</keyword>
<dbReference type="GO" id="GO:0009249">
    <property type="term" value="P:protein lipoylation"/>
    <property type="evidence" value="ECO:0007669"/>
    <property type="project" value="UniProtKB-ARBA"/>
</dbReference>
<comment type="catalytic activity">
    <reaction evidence="7">
        <text>L-lysyl-[lipoyl-carrier protein] + (R)-lipoate + ATP = N(6)-[(R)-lipoyl]-L-lysyl-[lipoyl-carrier protein] + AMP + diphosphate + H(+)</text>
        <dbReference type="Rhea" id="RHEA:49288"/>
        <dbReference type="Rhea" id="RHEA-COMP:10500"/>
        <dbReference type="Rhea" id="RHEA-COMP:10502"/>
        <dbReference type="ChEBI" id="CHEBI:15378"/>
        <dbReference type="ChEBI" id="CHEBI:29969"/>
        <dbReference type="ChEBI" id="CHEBI:30616"/>
        <dbReference type="ChEBI" id="CHEBI:33019"/>
        <dbReference type="ChEBI" id="CHEBI:83088"/>
        <dbReference type="ChEBI" id="CHEBI:83099"/>
        <dbReference type="ChEBI" id="CHEBI:456215"/>
        <dbReference type="EC" id="6.3.1.20"/>
    </reaction>
</comment>
<evidence type="ECO:0000256" key="6">
    <source>
        <dbReference type="ARBA" id="ARBA00022840"/>
    </source>
</evidence>
<dbReference type="EMBL" id="DUFG01000002">
    <property type="protein sequence ID" value="HIH07785.1"/>
    <property type="molecule type" value="Genomic_DNA"/>
</dbReference>